<accession>A0ABP8IGZ7</accession>
<dbReference type="Pfam" id="PF00510">
    <property type="entry name" value="COX3"/>
    <property type="match status" value="1"/>
</dbReference>
<evidence type="ECO:0000256" key="7">
    <source>
        <dbReference type="RuleBase" id="RU003376"/>
    </source>
</evidence>
<dbReference type="Gene3D" id="1.20.120.80">
    <property type="entry name" value="Cytochrome c oxidase, subunit III, four-helix bundle"/>
    <property type="match status" value="1"/>
</dbReference>
<evidence type="ECO:0000256" key="5">
    <source>
        <dbReference type="ARBA" id="ARBA00022989"/>
    </source>
</evidence>
<name>A0ABP8IGZ7_9BACT</name>
<evidence type="ECO:0000256" key="1">
    <source>
        <dbReference type="ARBA" id="ARBA00004651"/>
    </source>
</evidence>
<dbReference type="SUPFAM" id="SSF81452">
    <property type="entry name" value="Cytochrome c oxidase subunit III-like"/>
    <property type="match status" value="1"/>
</dbReference>
<feature type="transmembrane region" description="Helical" evidence="8">
    <location>
        <begin position="69"/>
        <end position="92"/>
    </location>
</feature>
<sequence>MLLVLYLGLVAITSMFVILVGAYIHTHHSNEVPSGLHPFPRYFSLSTIVLLLSSYTIGQARTLYQRDDLVALARCLAATLLLGCVFSGLQFLGWRELVQQGVFFSGEASGTYIYLISALHVVHLLGGMLYLLVLLLRVIHAERDAIRALVFIRNPYYRRQLTLAATYWHFIDALWVALFAVFLFLY</sequence>
<comment type="subcellular location">
    <subcellularLocation>
        <location evidence="1 7">Cell membrane</location>
        <topology evidence="1 7">Multi-pass membrane protein</topology>
    </subcellularLocation>
</comment>
<dbReference type="PROSITE" id="PS50253">
    <property type="entry name" value="COX3"/>
    <property type="match status" value="1"/>
</dbReference>
<keyword evidence="3" id="KW-1003">Cell membrane</keyword>
<organism evidence="10 11">
    <name type="scientific">Hymenobacter saemangeumensis</name>
    <dbReference type="NCBI Taxonomy" id="1084522"/>
    <lineage>
        <taxon>Bacteria</taxon>
        <taxon>Pseudomonadati</taxon>
        <taxon>Bacteroidota</taxon>
        <taxon>Cytophagia</taxon>
        <taxon>Cytophagales</taxon>
        <taxon>Hymenobacteraceae</taxon>
        <taxon>Hymenobacter</taxon>
    </lineage>
</organism>
<dbReference type="PANTHER" id="PTHR11403">
    <property type="entry name" value="CYTOCHROME C OXIDASE SUBUNIT III"/>
    <property type="match status" value="1"/>
</dbReference>
<evidence type="ECO:0000256" key="4">
    <source>
        <dbReference type="ARBA" id="ARBA00022692"/>
    </source>
</evidence>
<dbReference type="PANTHER" id="PTHR11403:SF2">
    <property type="entry name" value="CYTOCHROME BO(3) UBIQUINOL OXIDASE SUBUNIT 3"/>
    <property type="match status" value="1"/>
</dbReference>
<evidence type="ECO:0000259" key="9">
    <source>
        <dbReference type="PROSITE" id="PS50253"/>
    </source>
</evidence>
<evidence type="ECO:0000256" key="3">
    <source>
        <dbReference type="ARBA" id="ARBA00022475"/>
    </source>
</evidence>
<feature type="transmembrane region" description="Helical" evidence="8">
    <location>
        <begin position="39"/>
        <end position="57"/>
    </location>
</feature>
<gene>
    <name evidence="10" type="ORF">GCM10023185_24310</name>
</gene>
<dbReference type="InterPro" id="IPR024791">
    <property type="entry name" value="Cyt_c/ubiquinol_Oxase_su3"/>
</dbReference>
<dbReference type="InterPro" id="IPR013833">
    <property type="entry name" value="Cyt_c_oxidase_su3_a-hlx"/>
</dbReference>
<evidence type="ECO:0000313" key="11">
    <source>
        <dbReference type="Proteomes" id="UP001501153"/>
    </source>
</evidence>
<dbReference type="InterPro" id="IPR000298">
    <property type="entry name" value="Cyt_c_oxidase-like_su3"/>
</dbReference>
<proteinExistence type="inferred from homology"/>
<reference evidence="11" key="1">
    <citation type="journal article" date="2019" name="Int. J. Syst. Evol. Microbiol.">
        <title>The Global Catalogue of Microorganisms (GCM) 10K type strain sequencing project: providing services to taxonomists for standard genome sequencing and annotation.</title>
        <authorList>
            <consortium name="The Broad Institute Genomics Platform"/>
            <consortium name="The Broad Institute Genome Sequencing Center for Infectious Disease"/>
            <person name="Wu L."/>
            <person name="Ma J."/>
        </authorList>
    </citation>
    <scope>NUCLEOTIDE SEQUENCE [LARGE SCALE GENOMIC DNA]</scope>
    <source>
        <strain evidence="11">JCM 17923</strain>
    </source>
</reference>
<evidence type="ECO:0000256" key="6">
    <source>
        <dbReference type="ARBA" id="ARBA00023136"/>
    </source>
</evidence>
<protein>
    <submittedName>
        <fullName evidence="10">Cytochrome c oxidase subunit 3</fullName>
    </submittedName>
</protein>
<comment type="caution">
    <text evidence="10">The sequence shown here is derived from an EMBL/GenBank/DDBJ whole genome shotgun (WGS) entry which is preliminary data.</text>
</comment>
<dbReference type="InterPro" id="IPR035973">
    <property type="entry name" value="Cyt_c_oxidase_su3-like_sf"/>
</dbReference>
<evidence type="ECO:0000313" key="10">
    <source>
        <dbReference type="EMBL" id="GAA4358519.1"/>
    </source>
</evidence>
<feature type="transmembrane region" description="Helical" evidence="8">
    <location>
        <begin position="161"/>
        <end position="185"/>
    </location>
</feature>
<evidence type="ECO:0000256" key="2">
    <source>
        <dbReference type="ARBA" id="ARBA00010581"/>
    </source>
</evidence>
<feature type="transmembrane region" description="Helical" evidence="8">
    <location>
        <begin position="112"/>
        <end position="140"/>
    </location>
</feature>
<comment type="similarity">
    <text evidence="2 7">Belongs to the cytochrome c oxidase subunit 3 family.</text>
</comment>
<keyword evidence="5 8" id="KW-1133">Transmembrane helix</keyword>
<keyword evidence="4 7" id="KW-0812">Transmembrane</keyword>
<keyword evidence="11" id="KW-1185">Reference proteome</keyword>
<keyword evidence="6 8" id="KW-0472">Membrane</keyword>
<feature type="domain" description="Heme-copper oxidase subunit III family profile" evidence="9">
    <location>
        <begin position="1"/>
        <end position="186"/>
    </location>
</feature>
<feature type="transmembrane region" description="Helical" evidence="8">
    <location>
        <begin position="5"/>
        <end position="24"/>
    </location>
</feature>
<evidence type="ECO:0000256" key="8">
    <source>
        <dbReference type="SAM" id="Phobius"/>
    </source>
</evidence>
<dbReference type="EMBL" id="BAABGZ010000027">
    <property type="protein sequence ID" value="GAA4358519.1"/>
    <property type="molecule type" value="Genomic_DNA"/>
</dbReference>
<dbReference type="Proteomes" id="UP001501153">
    <property type="component" value="Unassembled WGS sequence"/>
</dbReference>